<dbReference type="EMBL" id="LGTO01000001">
    <property type="protein sequence ID" value="KNE22713.1"/>
    <property type="molecule type" value="Genomic_DNA"/>
</dbReference>
<keyword evidence="3" id="KW-0805">Transcription regulation</keyword>
<keyword evidence="4" id="KW-0804">Transcription</keyword>
<dbReference type="AlphaFoldDB" id="A0A0L0QWX0"/>
<dbReference type="PATRIC" id="fig|1473.5.peg.89"/>
<organism evidence="7 8">
    <name type="scientific">Virgibacillus pantothenticus</name>
    <dbReference type="NCBI Taxonomy" id="1473"/>
    <lineage>
        <taxon>Bacteria</taxon>
        <taxon>Bacillati</taxon>
        <taxon>Bacillota</taxon>
        <taxon>Bacilli</taxon>
        <taxon>Bacillales</taxon>
        <taxon>Bacillaceae</taxon>
        <taxon>Virgibacillus</taxon>
    </lineage>
</organism>
<evidence type="ECO:0000259" key="6">
    <source>
        <dbReference type="PROSITE" id="PS51000"/>
    </source>
</evidence>
<dbReference type="InterPro" id="IPR037171">
    <property type="entry name" value="NagB/RpiA_transferase-like"/>
</dbReference>
<dbReference type="Proteomes" id="UP000036780">
    <property type="component" value="Unassembled WGS sequence"/>
</dbReference>
<dbReference type="SUPFAM" id="SSF46785">
    <property type="entry name" value="Winged helix' DNA-binding domain"/>
    <property type="match status" value="1"/>
</dbReference>
<dbReference type="InterPro" id="IPR036390">
    <property type="entry name" value="WH_DNA-bd_sf"/>
</dbReference>
<dbReference type="PANTHER" id="PTHR30363:SF4">
    <property type="entry name" value="GLYCEROL-3-PHOSPHATE REGULON REPRESSOR"/>
    <property type="match status" value="1"/>
</dbReference>
<keyword evidence="8" id="KW-1185">Reference proteome</keyword>
<evidence type="ECO:0000256" key="1">
    <source>
        <dbReference type="ARBA" id="ARBA00021390"/>
    </source>
</evidence>
<evidence type="ECO:0000256" key="3">
    <source>
        <dbReference type="ARBA" id="ARBA00023015"/>
    </source>
</evidence>
<dbReference type="Pfam" id="PF08220">
    <property type="entry name" value="HTH_DeoR"/>
    <property type="match status" value="1"/>
</dbReference>
<evidence type="ECO:0000256" key="4">
    <source>
        <dbReference type="ARBA" id="ARBA00023163"/>
    </source>
</evidence>
<dbReference type="SUPFAM" id="SSF100950">
    <property type="entry name" value="NagB/RpiA/CoA transferase-like"/>
    <property type="match status" value="1"/>
</dbReference>
<evidence type="ECO:0000256" key="2">
    <source>
        <dbReference type="ARBA" id="ARBA00022491"/>
    </source>
</evidence>
<dbReference type="InterPro" id="IPR050313">
    <property type="entry name" value="Carb_Metab_HTH_regulators"/>
</dbReference>
<comment type="function">
    <text evidence="5">Repressor of the lactose catabolism operon. Galactose-6-phosphate is the inducer.</text>
</comment>
<proteinExistence type="predicted"/>
<dbReference type="PROSITE" id="PS51000">
    <property type="entry name" value="HTH_DEOR_2"/>
    <property type="match status" value="1"/>
</dbReference>
<dbReference type="Gene3D" id="3.40.50.1360">
    <property type="match status" value="1"/>
</dbReference>
<keyword evidence="2" id="KW-0678">Repressor</keyword>
<dbReference type="GO" id="GO:0003700">
    <property type="term" value="F:DNA-binding transcription factor activity"/>
    <property type="evidence" value="ECO:0007669"/>
    <property type="project" value="InterPro"/>
</dbReference>
<dbReference type="Pfam" id="PF00455">
    <property type="entry name" value="DeoRC"/>
    <property type="match status" value="1"/>
</dbReference>
<comment type="caution">
    <text evidence="7">The sequence shown here is derived from an EMBL/GenBank/DDBJ whole genome shotgun (WGS) entry which is preliminary data.</text>
</comment>
<name>A0A0L0QWX0_VIRPA</name>
<dbReference type="SMART" id="SM01134">
    <property type="entry name" value="DeoRC"/>
    <property type="match status" value="1"/>
</dbReference>
<protein>
    <recommendedName>
        <fullName evidence="1">Lactose phosphotransferase system repressor</fullName>
    </recommendedName>
</protein>
<dbReference type="PANTHER" id="PTHR30363">
    <property type="entry name" value="HTH-TYPE TRANSCRIPTIONAL REGULATOR SRLR-RELATED"/>
    <property type="match status" value="1"/>
</dbReference>
<dbReference type="InterPro" id="IPR014036">
    <property type="entry name" value="DeoR-like_C"/>
</dbReference>
<feature type="domain" description="HTH deoR-type" evidence="6">
    <location>
        <begin position="1"/>
        <end position="48"/>
    </location>
</feature>
<gene>
    <name evidence="7" type="ORF">AFK71_00215</name>
</gene>
<evidence type="ECO:0000256" key="5">
    <source>
        <dbReference type="ARBA" id="ARBA00024937"/>
    </source>
</evidence>
<dbReference type="InterPro" id="IPR001034">
    <property type="entry name" value="DeoR_HTH"/>
</dbReference>
<accession>A0A0L0QWX0</accession>
<reference evidence="8" key="1">
    <citation type="submission" date="2015-07" db="EMBL/GenBank/DDBJ databases">
        <title>Fjat-10053 dsm26.</title>
        <authorList>
            <person name="Liu B."/>
            <person name="Wang J."/>
            <person name="Zhu Y."/>
            <person name="Liu G."/>
            <person name="Chen Q."/>
            <person name="Chen Z."/>
            <person name="Lan J."/>
            <person name="Che J."/>
            <person name="Ge C."/>
            <person name="Shi H."/>
            <person name="Pan Z."/>
            <person name="Liu X."/>
        </authorList>
    </citation>
    <scope>NUCLEOTIDE SEQUENCE [LARGE SCALE GENOMIC DNA]</scope>
    <source>
        <strain evidence="8">DSM 26</strain>
    </source>
</reference>
<dbReference type="SMART" id="SM00420">
    <property type="entry name" value="HTH_DEOR"/>
    <property type="match status" value="1"/>
</dbReference>
<evidence type="ECO:0000313" key="7">
    <source>
        <dbReference type="EMBL" id="KNE22713.1"/>
    </source>
</evidence>
<sequence length="243" mass="27660">MEILKKRKVISTRKLESLLYSSTSTIRRDLIELENQGRVIREHGEVRLSIPKNIDYSYESRLDEQVKPKYSIAEIASTFIGPNQAIFLDSSSTASFILPFLTEVDNLRIITNSVDLAPNLNKMPNISLFITGGEVIHGTNSILGNFAVNFLDNFYTDIAIFSCRGIDNIGSYEADYNQALIKQKMISNTKKTILLVDSSKFDTRHFFKLAHFSEIDHIITDKKPINNFLDNINDNCEVIWPDC</sequence>
<evidence type="ECO:0000313" key="8">
    <source>
        <dbReference type="Proteomes" id="UP000036780"/>
    </source>
</evidence>